<organism evidence="7 8">
    <name type="scientific">Methylophilus rhizosphaerae</name>
    <dbReference type="NCBI Taxonomy" id="492660"/>
    <lineage>
        <taxon>Bacteria</taxon>
        <taxon>Pseudomonadati</taxon>
        <taxon>Pseudomonadota</taxon>
        <taxon>Betaproteobacteria</taxon>
        <taxon>Nitrosomonadales</taxon>
        <taxon>Methylophilaceae</taxon>
        <taxon>Methylophilus</taxon>
    </lineage>
</organism>
<dbReference type="OrthoDB" id="9794512at2"/>
<dbReference type="AlphaFoldDB" id="A0A1G9A4H2"/>
<keyword evidence="8" id="KW-1185">Reference proteome</keyword>
<accession>A0A1G9A4H2</accession>
<dbReference type="PANTHER" id="PTHR30294">
    <property type="entry name" value="MEMBRANE COMPONENT OF ABC TRANSPORTER YHHJ-RELATED"/>
    <property type="match status" value="1"/>
</dbReference>
<feature type="transmembrane region" description="Helical" evidence="6">
    <location>
        <begin position="64"/>
        <end position="84"/>
    </location>
</feature>
<keyword evidence="3 6" id="KW-0812">Transmembrane</keyword>
<keyword evidence="5 6" id="KW-0472">Membrane</keyword>
<dbReference type="Pfam" id="PF12679">
    <property type="entry name" value="ABC2_membrane_2"/>
    <property type="match status" value="1"/>
</dbReference>
<reference evidence="8" key="1">
    <citation type="submission" date="2016-10" db="EMBL/GenBank/DDBJ databases">
        <authorList>
            <person name="Varghese N."/>
            <person name="Submissions S."/>
        </authorList>
    </citation>
    <scope>NUCLEOTIDE SEQUENCE [LARGE SCALE GENOMIC DNA]</scope>
    <source>
        <strain evidence="8">CBMB127</strain>
    </source>
</reference>
<dbReference type="GO" id="GO:0005886">
    <property type="term" value="C:plasma membrane"/>
    <property type="evidence" value="ECO:0007669"/>
    <property type="project" value="UniProtKB-SubCell"/>
</dbReference>
<keyword evidence="4 6" id="KW-1133">Transmembrane helix</keyword>
<keyword evidence="2" id="KW-1003">Cell membrane</keyword>
<proteinExistence type="predicted"/>
<evidence type="ECO:0000256" key="4">
    <source>
        <dbReference type="ARBA" id="ARBA00022989"/>
    </source>
</evidence>
<evidence type="ECO:0000313" key="7">
    <source>
        <dbReference type="EMBL" id="SDK22233.1"/>
    </source>
</evidence>
<evidence type="ECO:0000256" key="6">
    <source>
        <dbReference type="SAM" id="Phobius"/>
    </source>
</evidence>
<comment type="subcellular location">
    <subcellularLocation>
        <location evidence="1">Cell membrane</location>
        <topology evidence="1">Multi-pass membrane protein</topology>
    </subcellularLocation>
</comment>
<name>A0A1G9A4H2_9PROT</name>
<dbReference type="PANTHER" id="PTHR30294:SF29">
    <property type="entry name" value="MULTIDRUG ABC TRANSPORTER PERMEASE YBHS-RELATED"/>
    <property type="match status" value="1"/>
</dbReference>
<feature type="transmembrane region" description="Helical" evidence="6">
    <location>
        <begin position="212"/>
        <end position="237"/>
    </location>
</feature>
<dbReference type="InterPro" id="IPR051449">
    <property type="entry name" value="ABC-2_transporter_component"/>
</dbReference>
<dbReference type="Proteomes" id="UP000198629">
    <property type="component" value="Unassembled WGS sequence"/>
</dbReference>
<feature type="transmembrane region" description="Helical" evidence="6">
    <location>
        <begin position="142"/>
        <end position="165"/>
    </location>
</feature>
<dbReference type="STRING" id="492660.SAMN05192566_0683"/>
<evidence type="ECO:0000256" key="5">
    <source>
        <dbReference type="ARBA" id="ARBA00023136"/>
    </source>
</evidence>
<dbReference type="EMBL" id="FNFX01000001">
    <property type="protein sequence ID" value="SDK22233.1"/>
    <property type="molecule type" value="Genomic_DNA"/>
</dbReference>
<evidence type="ECO:0000313" key="8">
    <source>
        <dbReference type="Proteomes" id="UP000198629"/>
    </source>
</evidence>
<evidence type="ECO:0000256" key="2">
    <source>
        <dbReference type="ARBA" id="ARBA00022475"/>
    </source>
</evidence>
<feature type="transmembrane region" description="Helical" evidence="6">
    <location>
        <begin position="12"/>
        <end position="34"/>
    </location>
</feature>
<dbReference type="GO" id="GO:0140359">
    <property type="term" value="F:ABC-type transporter activity"/>
    <property type="evidence" value="ECO:0007669"/>
    <property type="project" value="InterPro"/>
</dbReference>
<feature type="transmembrane region" description="Helical" evidence="6">
    <location>
        <begin position="172"/>
        <end position="192"/>
    </location>
</feature>
<evidence type="ECO:0000256" key="1">
    <source>
        <dbReference type="ARBA" id="ARBA00004651"/>
    </source>
</evidence>
<feature type="transmembrane region" description="Helical" evidence="6">
    <location>
        <begin position="111"/>
        <end position="136"/>
    </location>
</feature>
<sequence>MLNIARKELKSMFASPMGWIILALLTFAFGTYYLNGVNNYFEVMSGAIRPAERVGVTQFVGQTVYGLASFIMLFAVPLLSMRLISEERRSQTMPFLFSAPLSISEIVIGKFLGLVVFLSILVAYVAAMLSTLNIWADIDFGYIFANSLGLLLLVSSFAALGLYFSSLTSQPIIAGILSFIALFVLMILDRFFAGDPTSTVLKFSLMRHFQSFGGGLIDTADLAYFALFIIAFLTLTIRRLDADRLRG</sequence>
<evidence type="ECO:0000256" key="3">
    <source>
        <dbReference type="ARBA" id="ARBA00022692"/>
    </source>
</evidence>
<dbReference type="RefSeq" id="WP_091469908.1">
    <property type="nucleotide sequence ID" value="NZ_FNFX01000001.1"/>
</dbReference>
<gene>
    <name evidence="7" type="ORF">SAMN05192566_0683</name>
</gene>
<protein>
    <submittedName>
        <fullName evidence="7">ABC-2 type transport system permease protein</fullName>
    </submittedName>
</protein>